<dbReference type="NCBIfam" id="NF009814">
    <property type="entry name" value="PRK13299.1"/>
    <property type="match status" value="1"/>
</dbReference>
<protein>
    <recommendedName>
        <fullName evidence="11">CCA-adding enzyme</fullName>
        <ecNumber evidence="11">2.7.7.72</ecNumber>
    </recommendedName>
    <alternativeName>
        <fullName evidence="11">CCA tRNA nucleotidyltransferase</fullName>
    </alternativeName>
    <alternativeName>
        <fullName evidence="11">tRNA CCA-pyrophosphorylase</fullName>
    </alternativeName>
    <alternativeName>
        <fullName evidence="11">tRNA adenylyl-/cytidylyl- transferase</fullName>
    </alternativeName>
    <alternativeName>
        <fullName evidence="11">tRNA nucleotidyltransferase</fullName>
    </alternativeName>
    <alternativeName>
        <fullName evidence="11">tRNA-NT</fullName>
    </alternativeName>
</protein>
<evidence type="ECO:0000256" key="6">
    <source>
        <dbReference type="ARBA" id="ARBA00022741"/>
    </source>
</evidence>
<evidence type="ECO:0000256" key="8">
    <source>
        <dbReference type="ARBA" id="ARBA00022840"/>
    </source>
</evidence>
<dbReference type="PANTHER" id="PTHR46173:SF1">
    <property type="entry name" value="CCA TRNA NUCLEOTIDYLTRANSFERASE 1, MITOCHONDRIAL"/>
    <property type="match status" value="1"/>
</dbReference>
<feature type="binding site" evidence="11">
    <location>
        <position position="169"/>
    </location>
    <ligand>
        <name>CTP</name>
        <dbReference type="ChEBI" id="CHEBI:37563"/>
    </ligand>
</feature>
<evidence type="ECO:0000256" key="3">
    <source>
        <dbReference type="ARBA" id="ARBA00022694"/>
    </source>
</evidence>
<keyword evidence="6 11" id="KW-0547">Nucleotide-binding</keyword>
<comment type="catalytic activity">
    <reaction evidence="11">
        <text>a tRNA with a 3' CCA end + 2 CTP + ATP = a tRNA with a 3' CCACCA end + 3 diphosphate</text>
        <dbReference type="Rhea" id="RHEA:76235"/>
        <dbReference type="Rhea" id="RHEA-COMP:10468"/>
        <dbReference type="Rhea" id="RHEA-COMP:18655"/>
        <dbReference type="ChEBI" id="CHEBI:30616"/>
        <dbReference type="ChEBI" id="CHEBI:33019"/>
        <dbReference type="ChEBI" id="CHEBI:37563"/>
        <dbReference type="ChEBI" id="CHEBI:83071"/>
        <dbReference type="ChEBI" id="CHEBI:195187"/>
    </reaction>
</comment>
<keyword evidence="7 11" id="KW-0692">RNA repair</keyword>
<evidence type="ECO:0000256" key="9">
    <source>
        <dbReference type="ARBA" id="ARBA00022842"/>
    </source>
</evidence>
<dbReference type="Gene3D" id="3.30.460.10">
    <property type="entry name" value="Beta Polymerase, domain 2"/>
    <property type="match status" value="1"/>
</dbReference>
<evidence type="ECO:0000259" key="13">
    <source>
        <dbReference type="Pfam" id="PF12627"/>
    </source>
</evidence>
<dbReference type="InterPro" id="IPR002646">
    <property type="entry name" value="PolA_pol_head_dom"/>
</dbReference>
<comment type="miscellaneous">
    <text evidence="11">A single active site specifically recognizes both ATP and CTP and is responsible for their addition.</text>
</comment>
<evidence type="ECO:0000256" key="5">
    <source>
        <dbReference type="ARBA" id="ARBA00022723"/>
    </source>
</evidence>
<gene>
    <name evidence="11" type="primary">cca</name>
    <name evidence="15" type="ORF">M3M35_01510</name>
</gene>
<proteinExistence type="inferred from homology"/>
<feature type="binding site" evidence="11">
    <location>
        <position position="39"/>
    </location>
    <ligand>
        <name>CTP</name>
        <dbReference type="ChEBI" id="CHEBI:37563"/>
    </ligand>
</feature>
<evidence type="ECO:0000256" key="11">
    <source>
        <dbReference type="HAMAP-Rule" id="MF_01263"/>
    </source>
</evidence>
<dbReference type="EMBL" id="CP097116">
    <property type="protein sequence ID" value="USS85369.1"/>
    <property type="molecule type" value="Genomic_DNA"/>
</dbReference>
<evidence type="ECO:0000256" key="4">
    <source>
        <dbReference type="ARBA" id="ARBA00022695"/>
    </source>
</evidence>
<dbReference type="InterPro" id="IPR032828">
    <property type="entry name" value="PolyA_RNA-bd"/>
</dbReference>
<feature type="binding site" evidence="11">
    <location>
        <position position="39"/>
    </location>
    <ligand>
        <name>ATP</name>
        <dbReference type="ChEBI" id="CHEBI:30616"/>
    </ligand>
</feature>
<keyword evidence="9 11" id="KW-0460">Magnesium</keyword>
<feature type="binding site" evidence="11">
    <location>
        <position position="123"/>
    </location>
    <ligand>
        <name>CTP</name>
        <dbReference type="ChEBI" id="CHEBI:37563"/>
    </ligand>
</feature>
<dbReference type="Pfam" id="PF01743">
    <property type="entry name" value="PolyA_pol"/>
    <property type="match status" value="1"/>
</dbReference>
<feature type="domain" description="Poly A polymerase head" evidence="12">
    <location>
        <begin position="34"/>
        <end position="154"/>
    </location>
</feature>
<feature type="binding site" evidence="11">
    <location>
        <position position="175"/>
    </location>
    <ligand>
        <name>ATP</name>
        <dbReference type="ChEBI" id="CHEBI:30616"/>
    </ligand>
</feature>
<feature type="binding site" evidence="11">
    <location>
        <position position="175"/>
    </location>
    <ligand>
        <name>CTP</name>
        <dbReference type="ChEBI" id="CHEBI:37563"/>
    </ligand>
</feature>
<evidence type="ECO:0000256" key="7">
    <source>
        <dbReference type="ARBA" id="ARBA00022800"/>
    </source>
</evidence>
<sequence>MRKREQPVRIENLPAAFVDAQQVLQVIEQHGYEAYFVGGSVRDTLLHLPIHDVDLATSAYPAEVKQLFARTIDTGIEHGTVTVRYHRHSFEITTFRTESGYQDYRRPDRVTFVRSLQADLMRRDFTVNALAMRENGEVIDLFHGLFDLQAHIIRAVGDPDHRFQEDALRMMRSVRFGSQLDFTIEPVTLAAIQTNRALLAKIAIERIHVEFVKMLLGRAPLRGLQQMLTTHLLDYLPVLNQSVKQLTEVVNRPLAQRLANETQVWSWLAVNLGWEAPQIQSTLHAWKSSKQLTGAVTNVTAAIHALLEQHVTNWQLYQTGATSLTDAAQVVVALGHPDQTAALQQRYQELPIHSKHDLAINGKQLIQAGIKPGPALGNLLNSLEHQVVAGTIANETTQLLAAAKQQSEANKAW</sequence>
<feature type="domain" description="CCA-adding enzyme C-terminal" evidence="14">
    <location>
        <begin position="257"/>
        <end position="402"/>
    </location>
</feature>
<name>A0ABY5BPF5_9LACO</name>
<evidence type="ECO:0000313" key="16">
    <source>
        <dbReference type="Proteomes" id="UP001056707"/>
    </source>
</evidence>
<comment type="subunit">
    <text evidence="11">Homodimer.</text>
</comment>
<feature type="binding site" evidence="11">
    <location>
        <position position="166"/>
    </location>
    <ligand>
        <name>CTP</name>
        <dbReference type="ChEBI" id="CHEBI:37563"/>
    </ligand>
</feature>
<dbReference type="RefSeq" id="WP_252750264.1">
    <property type="nucleotide sequence ID" value="NZ_CP097116.1"/>
</dbReference>
<keyword evidence="10 11" id="KW-0694">RNA-binding</keyword>
<dbReference type="SUPFAM" id="SSF81301">
    <property type="entry name" value="Nucleotidyltransferase"/>
    <property type="match status" value="1"/>
</dbReference>
<feature type="binding site" evidence="11">
    <location>
        <position position="172"/>
    </location>
    <ligand>
        <name>ATP</name>
        <dbReference type="ChEBI" id="CHEBI:30616"/>
    </ligand>
</feature>
<evidence type="ECO:0000256" key="10">
    <source>
        <dbReference type="ARBA" id="ARBA00022884"/>
    </source>
</evidence>
<dbReference type="Gene3D" id="1.10.246.80">
    <property type="match status" value="1"/>
</dbReference>
<feature type="binding site" evidence="11">
    <location>
        <position position="54"/>
    </location>
    <ligand>
        <name>Mg(2+)</name>
        <dbReference type="ChEBI" id="CHEBI:18420"/>
    </ligand>
</feature>
<evidence type="ECO:0000259" key="12">
    <source>
        <dbReference type="Pfam" id="PF01743"/>
    </source>
</evidence>
<dbReference type="InterPro" id="IPR023068">
    <property type="entry name" value="CCA-adding_enz_firmicutes"/>
</dbReference>
<dbReference type="Pfam" id="PF13735">
    <property type="entry name" value="tRNA_NucTran2_2"/>
    <property type="match status" value="1"/>
</dbReference>
<feature type="binding site" evidence="11">
    <location>
        <position position="42"/>
    </location>
    <ligand>
        <name>CTP</name>
        <dbReference type="ChEBI" id="CHEBI:37563"/>
    </ligand>
</feature>
<evidence type="ECO:0000256" key="2">
    <source>
        <dbReference type="ARBA" id="ARBA00022679"/>
    </source>
</evidence>
<dbReference type="Gene3D" id="1.10.110.30">
    <property type="match status" value="1"/>
</dbReference>
<evidence type="ECO:0000256" key="1">
    <source>
        <dbReference type="ARBA" id="ARBA00001946"/>
    </source>
</evidence>
<keyword evidence="2 11" id="KW-0808">Transferase</keyword>
<accession>A0ABY5BPF5</accession>
<dbReference type="HAMAP" id="MF_01263">
    <property type="entry name" value="CCA_bact_type3"/>
    <property type="match status" value="1"/>
</dbReference>
<dbReference type="InterPro" id="IPR043519">
    <property type="entry name" value="NT_sf"/>
</dbReference>
<evidence type="ECO:0000313" key="15">
    <source>
        <dbReference type="EMBL" id="USS85369.1"/>
    </source>
</evidence>
<dbReference type="SUPFAM" id="SSF81891">
    <property type="entry name" value="Poly A polymerase C-terminal region-like"/>
    <property type="match status" value="1"/>
</dbReference>
<dbReference type="InterPro" id="IPR032810">
    <property type="entry name" value="CCA-adding_enz_C"/>
</dbReference>
<evidence type="ECO:0000259" key="14">
    <source>
        <dbReference type="Pfam" id="PF13735"/>
    </source>
</evidence>
<feature type="binding site" evidence="11">
    <location>
        <position position="169"/>
    </location>
    <ligand>
        <name>ATP</name>
        <dbReference type="ChEBI" id="CHEBI:30616"/>
    </ligand>
</feature>
<keyword evidence="16" id="KW-1185">Reference proteome</keyword>
<comment type="similarity">
    <text evidence="11">Belongs to the tRNA nucleotidyltransferase/poly(A) polymerase family. Bacterial CCA-adding enzyme type 3 subfamily.</text>
</comment>
<dbReference type="EC" id="2.7.7.72" evidence="11"/>
<feature type="binding site" evidence="11">
    <location>
        <position position="42"/>
    </location>
    <ligand>
        <name>ATP</name>
        <dbReference type="ChEBI" id="CHEBI:30616"/>
    </ligand>
</feature>
<feature type="binding site" evidence="11">
    <location>
        <position position="172"/>
    </location>
    <ligand>
        <name>CTP</name>
        <dbReference type="ChEBI" id="CHEBI:37563"/>
    </ligand>
</feature>
<dbReference type="CDD" id="cd05398">
    <property type="entry name" value="NT_ClassII-CCAase"/>
    <property type="match status" value="1"/>
</dbReference>
<feature type="domain" description="tRNA nucleotidyltransferase/poly(A) polymerase RNA and SrmB- binding" evidence="13">
    <location>
        <begin position="181"/>
        <end position="239"/>
    </location>
</feature>
<keyword evidence="8 11" id="KW-0067">ATP-binding</keyword>
<feature type="binding site" evidence="11">
    <location>
        <position position="166"/>
    </location>
    <ligand>
        <name>ATP</name>
        <dbReference type="ChEBI" id="CHEBI:30616"/>
    </ligand>
</feature>
<comment type="function">
    <text evidence="11">Catalyzes the addition and repair of the essential 3'-terminal CCA sequence in tRNAs without using a nucleic acid template. Adds these three nucleotides in the order of C, C, and A to the tRNA nucleotide-73, using CTP and ATP as substrates and producing inorganic pyrophosphate. tRNA 3'-terminal CCA addition is required both for tRNA processing and repair. Also involved in tRNA surveillance by mediating tandem CCA addition to generate a CCACCA at the 3' terminus of unstable tRNAs. While stable tRNAs receive only 3'-terminal CCA, unstable tRNAs are marked with CCACCA and rapidly degraded.</text>
</comment>
<comment type="cofactor">
    <cofactor evidence="1 11">
        <name>Mg(2+)</name>
        <dbReference type="ChEBI" id="CHEBI:18420"/>
    </cofactor>
</comment>
<dbReference type="Proteomes" id="UP001056707">
    <property type="component" value="Chromosome"/>
</dbReference>
<reference evidence="15" key="1">
    <citation type="submission" date="2022-05" db="EMBL/GenBank/DDBJ databases">
        <authorList>
            <person name="Oliphant S.A."/>
            <person name="Watson-Haigh N.S."/>
            <person name="Sumby K.M."/>
            <person name="Gardner J.M."/>
            <person name="Jiranek V."/>
        </authorList>
    </citation>
    <scope>NUCLEOTIDE SEQUENCE</scope>
    <source>
        <strain evidence="15">KI16_H9</strain>
    </source>
</reference>
<keyword evidence="4 11" id="KW-0548">Nucleotidyltransferase</keyword>
<dbReference type="Gene3D" id="1.20.58.560">
    <property type="match status" value="1"/>
</dbReference>
<keyword evidence="5 11" id="KW-0479">Metal-binding</keyword>
<dbReference type="InterPro" id="IPR050264">
    <property type="entry name" value="Bact_CCA-adding_enz_type3_sf"/>
</dbReference>
<feature type="binding site" evidence="11">
    <location>
        <position position="123"/>
    </location>
    <ligand>
        <name>ATP</name>
        <dbReference type="ChEBI" id="CHEBI:30616"/>
    </ligand>
</feature>
<organism evidence="15 16">
    <name type="scientific">Fructilactobacillus myrtifloralis</name>
    <dbReference type="NCBI Taxonomy" id="2940301"/>
    <lineage>
        <taxon>Bacteria</taxon>
        <taxon>Bacillati</taxon>
        <taxon>Bacillota</taxon>
        <taxon>Bacilli</taxon>
        <taxon>Lactobacillales</taxon>
        <taxon>Lactobacillaceae</taxon>
        <taxon>Fructilactobacillus</taxon>
    </lineage>
</organism>
<dbReference type="PANTHER" id="PTHR46173">
    <property type="entry name" value="CCA TRNA NUCLEOTIDYLTRANSFERASE 1, MITOCHONDRIAL"/>
    <property type="match status" value="1"/>
</dbReference>
<feature type="binding site" evidence="11">
    <location>
        <position position="52"/>
    </location>
    <ligand>
        <name>Mg(2+)</name>
        <dbReference type="ChEBI" id="CHEBI:18420"/>
    </ligand>
</feature>
<dbReference type="GO" id="GO:0004810">
    <property type="term" value="F:CCA tRNA nucleotidyltransferase activity"/>
    <property type="evidence" value="ECO:0007669"/>
    <property type="project" value="UniProtKB-EC"/>
</dbReference>
<dbReference type="Pfam" id="PF12627">
    <property type="entry name" value="PolyA_pol_RNAbd"/>
    <property type="match status" value="1"/>
</dbReference>
<keyword evidence="3 11" id="KW-0819">tRNA processing</keyword>
<comment type="catalytic activity">
    <reaction evidence="11">
        <text>a tRNA precursor + 2 CTP + ATP = a tRNA with a 3' CCA end + 3 diphosphate</text>
        <dbReference type="Rhea" id="RHEA:14433"/>
        <dbReference type="Rhea" id="RHEA-COMP:10465"/>
        <dbReference type="Rhea" id="RHEA-COMP:10468"/>
        <dbReference type="ChEBI" id="CHEBI:30616"/>
        <dbReference type="ChEBI" id="CHEBI:33019"/>
        <dbReference type="ChEBI" id="CHEBI:37563"/>
        <dbReference type="ChEBI" id="CHEBI:74896"/>
        <dbReference type="ChEBI" id="CHEBI:83071"/>
        <dbReference type="EC" id="2.7.7.72"/>
    </reaction>
</comment>